<feature type="domain" description="CARD" evidence="2">
    <location>
        <begin position="730"/>
        <end position="820"/>
    </location>
</feature>
<evidence type="ECO:0000259" key="2">
    <source>
        <dbReference type="PROSITE" id="PS50209"/>
    </source>
</evidence>
<gene>
    <name evidence="4" type="primary">SDK1</name>
    <name evidence="4" type="ORF">BLAG_LOCUS22489</name>
</gene>
<evidence type="ECO:0000313" key="5">
    <source>
        <dbReference type="Proteomes" id="UP000838412"/>
    </source>
</evidence>
<dbReference type="GO" id="GO:0070513">
    <property type="term" value="F:death domain binding"/>
    <property type="evidence" value="ECO:0007669"/>
    <property type="project" value="InterPro"/>
</dbReference>
<feature type="domain" description="Fibronectin type-III" evidence="3">
    <location>
        <begin position="1307"/>
        <end position="1403"/>
    </location>
</feature>
<dbReference type="PROSITE" id="PS50853">
    <property type="entry name" value="FN3"/>
    <property type="match status" value="5"/>
</dbReference>
<dbReference type="CDD" id="cd01671">
    <property type="entry name" value="CARD"/>
    <property type="match status" value="4"/>
</dbReference>
<dbReference type="EMBL" id="OV696692">
    <property type="protein sequence ID" value="CAH1270059.1"/>
    <property type="molecule type" value="Genomic_DNA"/>
</dbReference>
<dbReference type="InterPro" id="IPR003961">
    <property type="entry name" value="FN3_dom"/>
</dbReference>
<feature type="repeat" description="ANK" evidence="1">
    <location>
        <begin position="11"/>
        <end position="46"/>
    </location>
</feature>
<dbReference type="SMART" id="SM00248">
    <property type="entry name" value="ANK"/>
    <property type="match status" value="2"/>
</dbReference>
<dbReference type="PANTHER" id="PTHR15034">
    <property type="entry name" value="DEATH DOMAIN-CONTAINING PROTEIN CRADD"/>
    <property type="match status" value="1"/>
</dbReference>
<dbReference type="InterPro" id="IPR037939">
    <property type="entry name" value="CRADD"/>
</dbReference>
<reference evidence="4" key="1">
    <citation type="submission" date="2022-01" db="EMBL/GenBank/DDBJ databases">
        <authorList>
            <person name="Braso-Vives M."/>
        </authorList>
    </citation>
    <scope>NUCLEOTIDE SEQUENCE</scope>
</reference>
<dbReference type="InterPro" id="IPR036116">
    <property type="entry name" value="FN3_sf"/>
</dbReference>
<feature type="domain" description="Fibronectin type-III" evidence="3">
    <location>
        <begin position="635"/>
        <end position="729"/>
    </location>
</feature>
<dbReference type="SUPFAM" id="SSF49265">
    <property type="entry name" value="Fibronectin type III"/>
    <property type="match status" value="3"/>
</dbReference>
<dbReference type="Gene3D" id="1.25.40.20">
    <property type="entry name" value="Ankyrin repeat-containing domain"/>
    <property type="match status" value="1"/>
</dbReference>
<keyword evidence="1" id="KW-0040">ANK repeat</keyword>
<dbReference type="Pfam" id="PF00041">
    <property type="entry name" value="fn3"/>
    <property type="match status" value="5"/>
</dbReference>
<dbReference type="Gene3D" id="1.10.533.10">
    <property type="entry name" value="Death Domain, Fas"/>
    <property type="match status" value="4"/>
</dbReference>
<feature type="domain" description="CARD" evidence="2">
    <location>
        <begin position="920"/>
        <end position="1011"/>
    </location>
</feature>
<dbReference type="Pfam" id="PF00619">
    <property type="entry name" value="CARD"/>
    <property type="match status" value="4"/>
</dbReference>
<dbReference type="PANTHER" id="PTHR15034:SF5">
    <property type="entry name" value="DEATH DOMAIN-CONTAINING PROTEIN CRADD"/>
    <property type="match status" value="1"/>
</dbReference>
<dbReference type="OrthoDB" id="6162777at2759"/>
<dbReference type="SMART" id="SM00060">
    <property type="entry name" value="FN3"/>
    <property type="match status" value="5"/>
</dbReference>
<dbReference type="PROSITE" id="PS50209">
    <property type="entry name" value="CARD"/>
    <property type="match status" value="4"/>
</dbReference>
<dbReference type="CDD" id="cd00063">
    <property type="entry name" value="FN3"/>
    <property type="match status" value="5"/>
</dbReference>
<accession>A0A8K0A7F7</accession>
<dbReference type="InterPro" id="IPR040745">
    <property type="entry name" value="Ankyrin_UPA"/>
</dbReference>
<dbReference type="Pfam" id="PF17809">
    <property type="entry name" value="UPA_2"/>
    <property type="match status" value="1"/>
</dbReference>
<name>A0A8K0A7F7_BRALA</name>
<dbReference type="InterPro" id="IPR002110">
    <property type="entry name" value="Ankyrin_rpt"/>
</dbReference>
<feature type="domain" description="Fibronectin type-III" evidence="3">
    <location>
        <begin position="1208"/>
        <end position="1304"/>
    </location>
</feature>
<dbReference type="PROSITE" id="PS50088">
    <property type="entry name" value="ANK_REPEAT"/>
    <property type="match status" value="1"/>
</dbReference>
<dbReference type="Gene3D" id="2.60.220.30">
    <property type="match status" value="1"/>
</dbReference>
<evidence type="ECO:0000313" key="4">
    <source>
        <dbReference type="EMBL" id="CAH1270059.1"/>
    </source>
</evidence>
<dbReference type="SUPFAM" id="SSF48403">
    <property type="entry name" value="Ankyrin repeat"/>
    <property type="match status" value="1"/>
</dbReference>
<feature type="domain" description="CARD" evidence="2">
    <location>
        <begin position="540"/>
        <end position="630"/>
    </location>
</feature>
<organism evidence="4 5">
    <name type="scientific">Branchiostoma lanceolatum</name>
    <name type="common">Common lancelet</name>
    <name type="synonym">Amphioxus lanceolatum</name>
    <dbReference type="NCBI Taxonomy" id="7740"/>
    <lineage>
        <taxon>Eukaryota</taxon>
        <taxon>Metazoa</taxon>
        <taxon>Chordata</taxon>
        <taxon>Cephalochordata</taxon>
        <taxon>Leptocardii</taxon>
        <taxon>Amphioxiformes</taxon>
        <taxon>Branchiostomatidae</taxon>
        <taxon>Branchiostoma</taxon>
    </lineage>
</organism>
<sequence>MLAASIEPAVQFRSALHEVAERGERGHRSIIQLLVRAGVNIGGKDGRGKTALDIMAERGHKAAVHCLLDEGKAAAERNSEVDLLQLSANIRLYKPEDQQWIVVPPKVVNPNNVTLKLQEEDQLISDIFDFGHIEGELSENQVCIVKLPHDQALQDDERRLVAVAGKHLTGLPTWEFFFKSMEIKPYVVAEIAQLSWFAVVSRPLSDTFTVGSSGGELTSTVDPRASVKIPENTSSELKVVLEVLPVDESTTKRAQKHEEECKIVQSAGSVLRVTVTGPDGNHEDIETSRPVQLQLPVPRLLQEQSEADENDDVRILQDKHDNNWEDVTDVTDHSLVGGRVKCKLQKLETAGYITIFAKHLKGLAAAFGRVFRHRHIFNVNMLLFYNDSNPDDVRIYVGCCLSDKTRCETKDLKEDGYKMCLRPSEDIFLPEGEKFYIEFSGNVKPIDDEGTQNSLWFTFHSKKRRNHKEISVKVVDTDQEPRTQVLFKKPSEEQQDQAASAVTISSWTKTETDECFLTMTVCLPKKTPASSSSIAEAKLMSLANQELLINNRVEIIQNMVPQEVMNHLIQEWVFQPEEIEEIRNTQNTKSKQVAAILDKLPYKDDQTFDDFVKVLEITKHPYLVALLQGKAKPSPPTNVKVKSESSKSLKISWTPGSDGGCQQHFQITYCQKGSNNFGMPDEVKTPGVTSYQITGLQASTTYVVRVCGVNDLGTGGHQVAEGATQAGPTMSKHNHDVLRRTQDELVEKMQPEEVINDLVRKQVITTKETEYIRNTQSSRDLIIKALLDLLPFKGDRAYTELVASLDDTNQPYLAALLRESEKPDQPAEVTVTFTRHDSLDVSWTPGSNGGAKQHFEITCHKKGSGPTTSVPIEVKAGATSHRIGSLQSQTTYTVQVRGVNVMGQGQYQGTEVATRAKPTISGKNQQILDKHSDALVDRMQPKNVVDYLIQRKAIADTEGESMQHIDKSDGKGIVRRLLECLPYNGDKAFDGLLRFLEETKQDFLSALLHGVVKPDPPSGVTVTCVSHESLHVSWTPGSDGGSTQHFEILYQKKGDVTALPTVEVNEKGITNHLIDGLEQSTVYVVKVRGVNVLGPGEFQSEDTEATTSAGPTMSMEYQDLLKKARSEAAENMSPESVISYLTNASVLEPADAKIIRTSRTSTNEITCALLDLMPYKGDEGYRALLTALEATNQKYLAAVCCGKEKPSPPTDVTLASTCYDSLNVGWTPGYDGGSEQYFEITYRDKDRGGDFIAPPIEVKTLNVQNYQIEDLEESTTYVVRVRGVNELGHGDHQAADAEGTTRGAPAHPDFLIVKKKTDTSLTLSWKPGRIEGTPWKDYFLQYRAKATGASYPFYAPIRVTPQLATEYVIDDLEPDTAYTIRLYAERADKKSASVTLTGVTEPTGFV</sequence>
<dbReference type="GO" id="GO:0042981">
    <property type="term" value="P:regulation of apoptotic process"/>
    <property type="evidence" value="ECO:0007669"/>
    <property type="project" value="InterPro"/>
</dbReference>
<feature type="domain" description="CARD" evidence="2">
    <location>
        <begin position="1113"/>
        <end position="1197"/>
    </location>
</feature>
<dbReference type="Gene3D" id="2.60.40.2660">
    <property type="match status" value="1"/>
</dbReference>
<dbReference type="GO" id="GO:0002020">
    <property type="term" value="F:protease binding"/>
    <property type="evidence" value="ECO:0007669"/>
    <property type="project" value="InterPro"/>
</dbReference>
<feature type="domain" description="Fibronectin type-III" evidence="3">
    <location>
        <begin position="1016"/>
        <end position="1110"/>
    </location>
</feature>
<dbReference type="Proteomes" id="UP000838412">
    <property type="component" value="Chromosome 7"/>
</dbReference>
<keyword evidence="5" id="KW-1185">Reference proteome</keyword>
<protein>
    <submittedName>
        <fullName evidence="4">SDK1 protein</fullName>
    </submittedName>
</protein>
<dbReference type="InterPro" id="IPR011029">
    <property type="entry name" value="DEATH-like_dom_sf"/>
</dbReference>
<evidence type="ECO:0000259" key="3">
    <source>
        <dbReference type="PROSITE" id="PS50853"/>
    </source>
</evidence>
<dbReference type="SUPFAM" id="SSF47986">
    <property type="entry name" value="DEATH domain"/>
    <property type="match status" value="4"/>
</dbReference>
<evidence type="ECO:0000256" key="1">
    <source>
        <dbReference type="PROSITE-ProRule" id="PRU00023"/>
    </source>
</evidence>
<dbReference type="InterPro" id="IPR036770">
    <property type="entry name" value="Ankyrin_rpt-contain_sf"/>
</dbReference>
<dbReference type="Gene3D" id="2.60.40.10">
    <property type="entry name" value="Immunoglobulins"/>
    <property type="match status" value="5"/>
</dbReference>
<dbReference type="InterPro" id="IPR001315">
    <property type="entry name" value="CARD"/>
</dbReference>
<proteinExistence type="predicted"/>
<dbReference type="InterPro" id="IPR013783">
    <property type="entry name" value="Ig-like_fold"/>
</dbReference>
<dbReference type="SMART" id="SM00114">
    <property type="entry name" value="CARD"/>
    <property type="match status" value="4"/>
</dbReference>
<feature type="domain" description="Fibronectin type-III" evidence="3">
    <location>
        <begin position="825"/>
        <end position="919"/>
    </location>
</feature>